<proteinExistence type="inferred from homology"/>
<evidence type="ECO:0000256" key="7">
    <source>
        <dbReference type="ARBA" id="ARBA00022741"/>
    </source>
</evidence>
<accession>A0AAD7TZJ4</accession>
<dbReference type="PRINTS" id="PR00793">
    <property type="entry name" value="PROAMNOPTASE"/>
</dbReference>
<dbReference type="Proteomes" id="UP001215151">
    <property type="component" value="Unassembled WGS sequence"/>
</dbReference>
<dbReference type="PANTHER" id="PTHR11922:SF2">
    <property type="entry name" value="GMP SYNTHASE [GLUTAMINE-HYDROLYZING]"/>
    <property type="match status" value="1"/>
</dbReference>
<keyword evidence="6" id="KW-0436">Ligase</keyword>
<keyword evidence="8 18" id="KW-0332">GMP biosynthesis</keyword>
<dbReference type="Gene3D" id="3.40.50.1820">
    <property type="entry name" value="alpha/beta hydrolase"/>
    <property type="match status" value="1"/>
</dbReference>
<dbReference type="EC" id="6.3.5.2" evidence="4"/>
<dbReference type="SUPFAM" id="SSF54810">
    <property type="entry name" value="GMP synthetase C-terminal dimerisation domain"/>
    <property type="match status" value="1"/>
</dbReference>
<evidence type="ECO:0000256" key="15">
    <source>
        <dbReference type="ARBA" id="ARBA00044933"/>
    </source>
</evidence>
<evidence type="ECO:0000313" key="20">
    <source>
        <dbReference type="EMBL" id="KAJ8488197.1"/>
    </source>
</evidence>
<dbReference type="NCBIfam" id="TIGR01250">
    <property type="entry name" value="pro_imino_pep_2"/>
    <property type="match status" value="1"/>
</dbReference>
<evidence type="ECO:0000313" key="21">
    <source>
        <dbReference type="Proteomes" id="UP001215151"/>
    </source>
</evidence>
<dbReference type="Pfam" id="PF00117">
    <property type="entry name" value="GATase"/>
    <property type="match status" value="1"/>
</dbReference>
<name>A0AAD7TZJ4_9APHY</name>
<dbReference type="Pfam" id="PF02540">
    <property type="entry name" value="NAD_synthase"/>
    <property type="match status" value="1"/>
</dbReference>
<dbReference type="FunFam" id="3.40.50.880:FF:000001">
    <property type="entry name" value="GMP synthase [glutamine-hydrolyzing]"/>
    <property type="match status" value="1"/>
</dbReference>
<dbReference type="InterPro" id="IPR017926">
    <property type="entry name" value="GATASE"/>
</dbReference>
<keyword evidence="9 18" id="KW-0658">Purine biosynthesis</keyword>
<evidence type="ECO:0000256" key="6">
    <source>
        <dbReference type="ARBA" id="ARBA00022598"/>
    </source>
</evidence>
<dbReference type="PANTHER" id="PTHR11922">
    <property type="entry name" value="GMP SYNTHASE-RELATED"/>
    <property type="match status" value="1"/>
</dbReference>
<organism evidence="20 21">
    <name type="scientific">Trametes cubensis</name>
    <dbReference type="NCBI Taxonomy" id="1111947"/>
    <lineage>
        <taxon>Eukaryota</taxon>
        <taxon>Fungi</taxon>
        <taxon>Dikarya</taxon>
        <taxon>Basidiomycota</taxon>
        <taxon>Agaricomycotina</taxon>
        <taxon>Agaricomycetes</taxon>
        <taxon>Polyporales</taxon>
        <taxon>Polyporaceae</taxon>
        <taxon>Trametes</taxon>
    </lineage>
</organism>
<dbReference type="InterPro" id="IPR004739">
    <property type="entry name" value="GMP_synth_GATase"/>
</dbReference>
<dbReference type="Pfam" id="PF00958">
    <property type="entry name" value="GMP_synt_C"/>
    <property type="match status" value="1"/>
</dbReference>
<dbReference type="NCBIfam" id="NF000848">
    <property type="entry name" value="PRK00074.1"/>
    <property type="match status" value="1"/>
</dbReference>
<dbReference type="InterPro" id="IPR025777">
    <property type="entry name" value="GMPS_ATP_PPase_dom"/>
</dbReference>
<sequence>MPHSAIPQDGFIDFPYHGESYQTYYKIFGDLEKRTRTPIVVLHGGPGLSHDYVLPLADLAEQGYPVIFYDQIGNARSTHLPDKPLTFWTIDLFLDELENLLKHFQIQDEYNIVGHSWGGMMSPEFVVRRHPPGLRRLVISDSPASIALWAESAKELVSKFSDEVKEAFKKGFEDRERYWKARLEVYAVHGCRVKPFPKELEYSLLQIYGENADRTVDKAPILDGWTIIDRLHQVDVPTLVINGRYDIAQDFTTKPFADNIPGAKWITFEDSSHTPFWEERERYMKVVGEFLAAEVVYFPSFLSPSPSSSASMAEIHDQFDTILILDFGSQYSHLITRRCRELNVYAELMPCTQKIKDLNFKPKGVILSGSPYSVYDKDAPHVDPEVFELGVPVLGICYGLQEMAWNMKGKVAKCEHREYGFAQVQISKIGGESKGADALFEGLGDELQVWMSHGDQLSELPPDFHVIGRTSTAPYAAIAHNTKPFYGIQFHPEVTHSKRGKEVISRFVVSICGCRQHWTMEEFIGKEIARIREICGPKGRVIGAVSGGVDSSVAAKLMHEAIGDRFHAIMVDNGVLRLNEAKQVHEMLNKDLGVNLTVVDASDLFLSRLEGIEDPEQKRKIIGNTFIHVFEAEAAKIEAAAAEEEARGGEAKGKIEWLLQGTLYPDVIESISFKGPSATIKTHHNVGGLLKDMKLKLIEPLRELFKDEVRALGRLLSIPDHLVQRHPFPGPGLAIRILGPVTRDQVKILQQADNIYIEEIRKAGLYNQISQAFAVLLPVKAVGVMGDARTYEQVIALRAVQSEDFMTADWFVFPAEVLRRISSRITNEVAGINRVTYDISSKPPATVEWL</sequence>
<dbReference type="NCBIfam" id="TIGR00888">
    <property type="entry name" value="guaA_Nterm"/>
    <property type="match status" value="1"/>
</dbReference>
<dbReference type="Gene3D" id="3.40.50.880">
    <property type="match status" value="1"/>
</dbReference>
<keyword evidence="7 18" id="KW-0547">Nucleotide-binding</keyword>
<dbReference type="InterPro" id="IPR029058">
    <property type="entry name" value="AB_hydrolase_fold"/>
</dbReference>
<dbReference type="InterPro" id="IPR005945">
    <property type="entry name" value="Pro_imino_pep"/>
</dbReference>
<reference evidence="20" key="1">
    <citation type="submission" date="2022-11" db="EMBL/GenBank/DDBJ databases">
        <title>Genome Sequence of Cubamyces cubensis.</title>
        <authorList>
            <person name="Buettner E."/>
        </authorList>
    </citation>
    <scope>NUCLEOTIDE SEQUENCE</scope>
    <source>
        <strain evidence="20">MPL-01</strain>
    </source>
</reference>
<comment type="caution">
    <text evidence="20">The sequence shown here is derived from an EMBL/GenBank/DDBJ whole genome shotgun (WGS) entry which is preliminary data.</text>
</comment>
<dbReference type="InterPro" id="IPR000073">
    <property type="entry name" value="AB_hydrolase_1"/>
</dbReference>
<evidence type="ECO:0000259" key="19">
    <source>
        <dbReference type="PROSITE" id="PS51553"/>
    </source>
</evidence>
<evidence type="ECO:0000256" key="4">
    <source>
        <dbReference type="ARBA" id="ARBA00012746"/>
    </source>
</evidence>
<keyword evidence="10" id="KW-0378">Hydrolase</keyword>
<comment type="function">
    <text evidence="15">Catalyzes the conversion of xanthine monophosphate (XMP) to GMP in the presence of glutamine and ATP through an adenyl-XMP intermediate.</text>
</comment>
<dbReference type="PROSITE" id="PS51553">
    <property type="entry name" value="GMPS_ATP_PPASE"/>
    <property type="match status" value="1"/>
</dbReference>
<feature type="binding site" evidence="18">
    <location>
        <begin position="546"/>
        <end position="552"/>
    </location>
    <ligand>
        <name>ATP</name>
        <dbReference type="ChEBI" id="CHEBI:30616"/>
    </ligand>
</feature>
<evidence type="ECO:0000256" key="10">
    <source>
        <dbReference type="ARBA" id="ARBA00022801"/>
    </source>
</evidence>
<dbReference type="Gene3D" id="3.40.50.620">
    <property type="entry name" value="HUPs"/>
    <property type="match status" value="1"/>
</dbReference>
<evidence type="ECO:0000256" key="12">
    <source>
        <dbReference type="ARBA" id="ARBA00022962"/>
    </source>
</evidence>
<dbReference type="HAMAP" id="MF_00344">
    <property type="entry name" value="GMP_synthase"/>
    <property type="match status" value="1"/>
</dbReference>
<evidence type="ECO:0000256" key="8">
    <source>
        <dbReference type="ARBA" id="ARBA00022749"/>
    </source>
</evidence>
<evidence type="ECO:0000256" key="2">
    <source>
        <dbReference type="ARBA" id="ARBA00005153"/>
    </source>
</evidence>
<keyword evidence="12" id="KW-0315">Glutamine amidotransferase</keyword>
<evidence type="ECO:0000256" key="18">
    <source>
        <dbReference type="PROSITE-ProRule" id="PRU00886"/>
    </source>
</evidence>
<comment type="catalytic activity">
    <reaction evidence="16">
        <text>XMP + L-glutamine + ATP + H2O = GMP + L-glutamate + AMP + diphosphate + 2 H(+)</text>
        <dbReference type="Rhea" id="RHEA:11680"/>
        <dbReference type="ChEBI" id="CHEBI:15377"/>
        <dbReference type="ChEBI" id="CHEBI:15378"/>
        <dbReference type="ChEBI" id="CHEBI:29985"/>
        <dbReference type="ChEBI" id="CHEBI:30616"/>
        <dbReference type="ChEBI" id="CHEBI:33019"/>
        <dbReference type="ChEBI" id="CHEBI:57464"/>
        <dbReference type="ChEBI" id="CHEBI:58115"/>
        <dbReference type="ChEBI" id="CHEBI:58359"/>
        <dbReference type="ChEBI" id="CHEBI:456215"/>
        <dbReference type="EC" id="6.3.5.2"/>
    </reaction>
</comment>
<feature type="domain" description="GMPS ATP-PPase" evidence="19">
    <location>
        <begin position="518"/>
        <end position="725"/>
    </location>
</feature>
<dbReference type="InterPro" id="IPR002410">
    <property type="entry name" value="Peptidase_S33"/>
</dbReference>
<gene>
    <name evidence="20" type="ORF">ONZ51_g3691</name>
</gene>
<dbReference type="InterPro" id="IPR014729">
    <property type="entry name" value="Rossmann-like_a/b/a_fold"/>
</dbReference>
<dbReference type="GO" id="GO:0008233">
    <property type="term" value="F:peptidase activity"/>
    <property type="evidence" value="ECO:0007669"/>
    <property type="project" value="InterPro"/>
</dbReference>
<evidence type="ECO:0000256" key="13">
    <source>
        <dbReference type="ARBA" id="ARBA00030464"/>
    </source>
</evidence>
<comment type="subunit">
    <text evidence="17">Homodimer. Also forms a small population of homotetramers.</text>
</comment>
<dbReference type="Pfam" id="PF00561">
    <property type="entry name" value="Abhydrolase_1"/>
    <property type="match status" value="1"/>
</dbReference>
<dbReference type="CDD" id="cd01997">
    <property type="entry name" value="GMP_synthase_C"/>
    <property type="match status" value="1"/>
</dbReference>
<dbReference type="SUPFAM" id="SSF53474">
    <property type="entry name" value="alpha/beta-Hydrolases"/>
    <property type="match status" value="1"/>
</dbReference>
<dbReference type="SUPFAM" id="SSF52317">
    <property type="entry name" value="Class I glutamine amidotransferase-like"/>
    <property type="match status" value="1"/>
</dbReference>
<dbReference type="SUPFAM" id="SSF52402">
    <property type="entry name" value="Adenine nucleotide alpha hydrolases-like"/>
    <property type="match status" value="1"/>
</dbReference>
<evidence type="ECO:0000256" key="3">
    <source>
        <dbReference type="ARBA" id="ARBA00010088"/>
    </source>
</evidence>
<evidence type="ECO:0000256" key="17">
    <source>
        <dbReference type="ARBA" id="ARBA00063203"/>
    </source>
</evidence>
<dbReference type="GO" id="GO:0005524">
    <property type="term" value="F:ATP binding"/>
    <property type="evidence" value="ECO:0007669"/>
    <property type="project" value="UniProtKB-UniRule"/>
</dbReference>
<keyword evidence="21" id="KW-1185">Reference proteome</keyword>
<comment type="subcellular location">
    <subcellularLocation>
        <location evidence="1">Cytoplasm</location>
        <location evidence="1">Cytosol</location>
    </subcellularLocation>
</comment>
<dbReference type="GO" id="GO:0003921">
    <property type="term" value="F:GMP synthase activity"/>
    <property type="evidence" value="ECO:0007669"/>
    <property type="project" value="InterPro"/>
</dbReference>
<evidence type="ECO:0000256" key="5">
    <source>
        <dbReference type="ARBA" id="ARBA00021562"/>
    </source>
</evidence>
<dbReference type="GO" id="GO:0006508">
    <property type="term" value="P:proteolysis"/>
    <property type="evidence" value="ECO:0007669"/>
    <property type="project" value="InterPro"/>
</dbReference>
<evidence type="ECO:0000256" key="16">
    <source>
        <dbReference type="ARBA" id="ARBA00049404"/>
    </source>
</evidence>
<dbReference type="Gene3D" id="3.30.300.10">
    <property type="match status" value="1"/>
</dbReference>
<dbReference type="FunFam" id="3.30.300.10:FF:000002">
    <property type="entry name" value="GMP synthase [glutamine-hydrolyzing]"/>
    <property type="match status" value="1"/>
</dbReference>
<dbReference type="GO" id="GO:0005829">
    <property type="term" value="C:cytosol"/>
    <property type="evidence" value="ECO:0007669"/>
    <property type="project" value="UniProtKB-SubCell"/>
</dbReference>
<dbReference type="EMBL" id="JAPEVG010000066">
    <property type="protein sequence ID" value="KAJ8488197.1"/>
    <property type="molecule type" value="Genomic_DNA"/>
</dbReference>
<dbReference type="InterPro" id="IPR001674">
    <property type="entry name" value="GMP_synth_C"/>
</dbReference>
<dbReference type="NCBIfam" id="TIGR00884">
    <property type="entry name" value="guaA_Cterm"/>
    <property type="match status" value="1"/>
</dbReference>
<dbReference type="CDD" id="cd01742">
    <property type="entry name" value="GATase1_GMP_Synthase"/>
    <property type="match status" value="1"/>
</dbReference>
<comment type="pathway">
    <text evidence="2">Purine metabolism; GMP biosynthesis; GMP from XMP (L-Gln route): step 1/1.</text>
</comment>
<evidence type="ECO:0000256" key="11">
    <source>
        <dbReference type="ARBA" id="ARBA00022840"/>
    </source>
</evidence>
<dbReference type="AlphaFoldDB" id="A0AAD7TZJ4"/>
<evidence type="ECO:0000256" key="14">
    <source>
        <dbReference type="ARBA" id="ARBA00031356"/>
    </source>
</evidence>
<dbReference type="InterPro" id="IPR022310">
    <property type="entry name" value="NAD/GMP_synthase"/>
</dbReference>
<comment type="similarity">
    <text evidence="3">Belongs to the peptidase S33 family.</text>
</comment>
<evidence type="ECO:0000256" key="9">
    <source>
        <dbReference type="ARBA" id="ARBA00022755"/>
    </source>
</evidence>
<protein>
    <recommendedName>
        <fullName evidence="5">GMP synthase [glutamine-hydrolyzing]</fullName>
        <ecNumber evidence="4">6.3.5.2</ecNumber>
    </recommendedName>
    <alternativeName>
        <fullName evidence="13">GMP synthetase</fullName>
    </alternativeName>
    <alternativeName>
        <fullName evidence="14">Glutamine amidotransferase</fullName>
    </alternativeName>
</protein>
<dbReference type="PROSITE" id="PS51273">
    <property type="entry name" value="GATASE_TYPE_1"/>
    <property type="match status" value="1"/>
</dbReference>
<dbReference type="InterPro" id="IPR022955">
    <property type="entry name" value="GMP_synthase"/>
</dbReference>
<dbReference type="InterPro" id="IPR029062">
    <property type="entry name" value="Class_I_gatase-like"/>
</dbReference>
<keyword evidence="11 18" id="KW-0067">ATP-binding</keyword>
<dbReference type="FunFam" id="3.40.50.620:FF:000001">
    <property type="entry name" value="GMP synthase [glutamine-hydrolyzing]"/>
    <property type="match status" value="1"/>
</dbReference>
<evidence type="ECO:0000256" key="1">
    <source>
        <dbReference type="ARBA" id="ARBA00004514"/>
    </source>
</evidence>